<reference evidence="1 2" key="1">
    <citation type="journal article" date="2011" name="PLoS Genet.">
        <title>Finished genome of the fungal wheat pathogen Mycosphaerella graminicola reveals dispensome structure, chromosome plasticity, and stealth pathogenesis.</title>
        <authorList>
            <person name="Goodwin S.B."/>
            <person name="Ben M'barek S."/>
            <person name="Dhillon B."/>
            <person name="Wittenberg A.H.J."/>
            <person name="Crane C.F."/>
            <person name="Hane J.K."/>
            <person name="Foster A.J."/>
            <person name="Van der Lee T.A.J."/>
            <person name="Grimwood J."/>
            <person name="Aerts A."/>
            <person name="Antoniw J."/>
            <person name="Bailey A."/>
            <person name="Bluhm B."/>
            <person name="Bowler J."/>
            <person name="Bristow J."/>
            <person name="van der Burgt A."/>
            <person name="Canto-Canche B."/>
            <person name="Churchill A.C.L."/>
            <person name="Conde-Ferraez L."/>
            <person name="Cools H.J."/>
            <person name="Coutinho P.M."/>
            <person name="Csukai M."/>
            <person name="Dehal P."/>
            <person name="De Wit P."/>
            <person name="Donzelli B."/>
            <person name="van de Geest H.C."/>
            <person name="van Ham R.C.H.J."/>
            <person name="Hammond-Kosack K.E."/>
            <person name="Henrissat B."/>
            <person name="Kilian A."/>
            <person name="Kobayashi A.K."/>
            <person name="Koopmann E."/>
            <person name="Kourmpetis Y."/>
            <person name="Kuzniar A."/>
            <person name="Lindquist E."/>
            <person name="Lombard V."/>
            <person name="Maliepaard C."/>
            <person name="Martins N."/>
            <person name="Mehrabi R."/>
            <person name="Nap J.P.H."/>
            <person name="Ponomarenko A."/>
            <person name="Rudd J.J."/>
            <person name="Salamov A."/>
            <person name="Schmutz J."/>
            <person name="Schouten H.J."/>
            <person name="Shapiro H."/>
            <person name="Stergiopoulos I."/>
            <person name="Torriani S.F.F."/>
            <person name="Tu H."/>
            <person name="de Vries R.P."/>
            <person name="Waalwijk C."/>
            <person name="Ware S.B."/>
            <person name="Wiebenga A."/>
            <person name="Zwiers L.-H."/>
            <person name="Oliver R.P."/>
            <person name="Grigoriev I.V."/>
            <person name="Kema G.H.J."/>
        </authorList>
    </citation>
    <scope>NUCLEOTIDE SEQUENCE [LARGE SCALE GENOMIC DNA]</scope>
    <source>
        <strain evidence="2">CBS 115943 / IPO323</strain>
    </source>
</reference>
<feature type="non-terminal residue" evidence="1">
    <location>
        <position position="78"/>
    </location>
</feature>
<dbReference type="EMBL" id="CM001197">
    <property type="protein sequence ID" value="EGP90684.1"/>
    <property type="molecule type" value="Genomic_DNA"/>
</dbReference>
<dbReference type="KEGG" id="ztr:MYCGRDRAFT_103102"/>
<dbReference type="RefSeq" id="XP_003855708.1">
    <property type="nucleotide sequence ID" value="XM_003855660.1"/>
</dbReference>
<dbReference type="InParanoid" id="F9X245"/>
<gene>
    <name evidence="1" type="ORF">MYCGRDRAFT_103102</name>
</gene>
<dbReference type="Proteomes" id="UP000008062">
    <property type="component" value="Chromosome 2"/>
</dbReference>
<name>F9X245_ZYMTI</name>
<accession>F9X245</accession>
<evidence type="ECO:0000313" key="1">
    <source>
        <dbReference type="EMBL" id="EGP90684.1"/>
    </source>
</evidence>
<proteinExistence type="predicted"/>
<dbReference type="AlphaFoldDB" id="F9X245"/>
<sequence>MPAWSVCDQSAAETLTLKVSLVFRGDSRSYNLLHPPVHQEHPIERFCTPSKIHPRQFSLHAELHKDVDQDKTSQRHEA</sequence>
<evidence type="ECO:0000313" key="2">
    <source>
        <dbReference type="Proteomes" id="UP000008062"/>
    </source>
</evidence>
<organism evidence="1 2">
    <name type="scientific">Zymoseptoria tritici (strain CBS 115943 / IPO323)</name>
    <name type="common">Speckled leaf blotch fungus</name>
    <name type="synonym">Septoria tritici</name>
    <dbReference type="NCBI Taxonomy" id="336722"/>
    <lineage>
        <taxon>Eukaryota</taxon>
        <taxon>Fungi</taxon>
        <taxon>Dikarya</taxon>
        <taxon>Ascomycota</taxon>
        <taxon>Pezizomycotina</taxon>
        <taxon>Dothideomycetes</taxon>
        <taxon>Dothideomycetidae</taxon>
        <taxon>Mycosphaerellales</taxon>
        <taxon>Mycosphaerellaceae</taxon>
        <taxon>Zymoseptoria</taxon>
    </lineage>
</organism>
<keyword evidence="2" id="KW-1185">Reference proteome</keyword>
<dbReference type="HOGENOM" id="CLU_2628791_0_0_1"/>
<protein>
    <submittedName>
        <fullName evidence="1">Uncharacterized protein</fullName>
    </submittedName>
</protein>
<dbReference type="GeneID" id="13403648"/>